<keyword evidence="1" id="KW-0812">Transmembrane</keyword>
<protein>
    <recommendedName>
        <fullName evidence="4">PQQ-binding-like beta-propeller repeat protein</fullName>
    </recommendedName>
</protein>
<evidence type="ECO:0000256" key="1">
    <source>
        <dbReference type="SAM" id="Phobius"/>
    </source>
</evidence>
<organism evidence="2 3">
    <name type="scientific">Nocardioides massiliensis</name>
    <dbReference type="NCBI Taxonomy" id="1325935"/>
    <lineage>
        <taxon>Bacteria</taxon>
        <taxon>Bacillati</taxon>
        <taxon>Actinomycetota</taxon>
        <taxon>Actinomycetes</taxon>
        <taxon>Propionibacteriales</taxon>
        <taxon>Nocardioidaceae</taxon>
        <taxon>Nocardioides</taxon>
    </lineage>
</organism>
<dbReference type="RefSeq" id="WP_068116997.1">
    <property type="nucleotide sequence ID" value="NZ_CCXJ01000060.1"/>
</dbReference>
<accession>A0ABT9NPS9</accession>
<keyword evidence="3" id="KW-1185">Reference proteome</keyword>
<evidence type="ECO:0000313" key="2">
    <source>
        <dbReference type="EMBL" id="MDP9822075.1"/>
    </source>
</evidence>
<evidence type="ECO:0000313" key="3">
    <source>
        <dbReference type="Proteomes" id="UP001240447"/>
    </source>
</evidence>
<dbReference type="InterPro" id="IPR011045">
    <property type="entry name" value="N2O_reductase_N"/>
</dbReference>
<gene>
    <name evidence="2" type="ORF">J2S59_001884</name>
</gene>
<proteinExistence type="predicted"/>
<reference evidence="2 3" key="1">
    <citation type="submission" date="2023-07" db="EMBL/GenBank/DDBJ databases">
        <title>Sequencing the genomes of 1000 actinobacteria strains.</title>
        <authorList>
            <person name="Klenk H.-P."/>
        </authorList>
    </citation>
    <scope>NUCLEOTIDE SEQUENCE [LARGE SCALE GENOMIC DNA]</scope>
    <source>
        <strain evidence="2 3">GD13</strain>
    </source>
</reference>
<name>A0ABT9NPS9_9ACTN</name>
<dbReference type="EMBL" id="JAUSQM010000001">
    <property type="protein sequence ID" value="MDP9822075.1"/>
    <property type="molecule type" value="Genomic_DNA"/>
</dbReference>
<keyword evidence="1" id="KW-0472">Membrane</keyword>
<dbReference type="SUPFAM" id="SSF63829">
    <property type="entry name" value="Calcium-dependent phosphotriesterase"/>
    <property type="match status" value="1"/>
</dbReference>
<evidence type="ECO:0008006" key="4">
    <source>
        <dbReference type="Google" id="ProtNLM"/>
    </source>
</evidence>
<comment type="caution">
    <text evidence="2">The sequence shown here is derived from an EMBL/GenBank/DDBJ whole genome shotgun (WGS) entry which is preliminary data.</text>
</comment>
<dbReference type="Proteomes" id="UP001240447">
    <property type="component" value="Unassembled WGS sequence"/>
</dbReference>
<sequence length="408" mass="42906">MSPLDELDLVRTLRTQADRPDLTPIGLDDIKSTARGIQRRRRIGTGLAALAIVAGAAVPGALLLGNEGSRVDDPIDEPAVVQLDYGRVVPLDLRDAEPGEPPATTGFVVDGQTLRLGDLQVDDLGTTQQAVPLGDGWFVQGYVQGEDRYGWILDADGAVTDGFPSAAPAHDPATGRTAYVVREGDTAELVVVDADGVELWRADLSDGTVPRGFAGDDVITLVEPATKAESPTLQRISPDGTATPIGTPPEGFEGLDAATGRVTAQVDVRADNTGCFAVIDVATGQPAWERTCEQGLRDFSPDGRFLSAGPAYRSGGGDPGISVLDATTGETVVDFTAPQGLQFFVIQSAWEDADSLLVSVDQSDGEGPAEYAVLRLDLDGTVELVSEVLPWSENADQRLTLLHPQAQG</sequence>
<keyword evidence="1" id="KW-1133">Transmembrane helix</keyword>
<dbReference type="SUPFAM" id="SSF50974">
    <property type="entry name" value="Nitrous oxide reductase, N-terminal domain"/>
    <property type="match status" value="1"/>
</dbReference>
<feature type="transmembrane region" description="Helical" evidence="1">
    <location>
        <begin position="43"/>
        <end position="64"/>
    </location>
</feature>